<comment type="caution">
    <text evidence="2">The sequence shown here is derived from an EMBL/GenBank/DDBJ whole genome shotgun (WGS) entry which is preliminary data.</text>
</comment>
<dbReference type="Proteomes" id="UP000192639">
    <property type="component" value="Unassembled WGS sequence"/>
</dbReference>
<keyword evidence="1" id="KW-0732">Signal</keyword>
<evidence type="ECO:0000313" key="2">
    <source>
        <dbReference type="EMBL" id="ORD94383.1"/>
    </source>
</evidence>
<dbReference type="AlphaFoldDB" id="A0A1Y1S7E5"/>
<proteinExistence type="predicted"/>
<protein>
    <submittedName>
        <fullName evidence="2">Uncharacterized protein</fullName>
    </submittedName>
</protein>
<dbReference type="EMBL" id="LWDP01000022">
    <property type="protein sequence ID" value="ORD94383.1"/>
    <property type="molecule type" value="Genomic_DNA"/>
</dbReference>
<dbReference type="VEuPathDB" id="MicrosporidiaDB:ECANGB1_791"/>
<feature type="signal peptide" evidence="1">
    <location>
        <begin position="1"/>
        <end position="20"/>
    </location>
</feature>
<evidence type="ECO:0000256" key="1">
    <source>
        <dbReference type="SAM" id="SignalP"/>
    </source>
</evidence>
<organism evidence="2 3">
    <name type="scientific">Enterospora canceri</name>
    <dbReference type="NCBI Taxonomy" id="1081671"/>
    <lineage>
        <taxon>Eukaryota</taxon>
        <taxon>Fungi</taxon>
        <taxon>Fungi incertae sedis</taxon>
        <taxon>Microsporidia</taxon>
        <taxon>Enterocytozoonidae</taxon>
        <taxon>Enterospora</taxon>
    </lineage>
</organism>
<reference evidence="2 3" key="1">
    <citation type="journal article" date="2017" name="Environ. Microbiol.">
        <title>Decay of the glycolytic pathway and adaptation to intranuclear parasitism within Enterocytozoonidae microsporidia.</title>
        <authorList>
            <person name="Wiredu Boakye D."/>
            <person name="Jaroenlak P."/>
            <person name="Prachumwat A."/>
            <person name="Williams T.A."/>
            <person name="Bateman K.S."/>
            <person name="Itsathitphaisarn O."/>
            <person name="Sritunyalucksana K."/>
            <person name="Paszkiewicz K.H."/>
            <person name="Moore K.A."/>
            <person name="Stentiford G.D."/>
            <person name="Williams B.A."/>
        </authorList>
    </citation>
    <scope>NUCLEOTIDE SEQUENCE [LARGE SCALE GENOMIC DNA]</scope>
    <source>
        <strain evidence="2 3">GB1</strain>
    </source>
</reference>
<accession>A0A1Y1S7E5</accession>
<feature type="chain" id="PRO_5011010481" evidence="1">
    <location>
        <begin position="21"/>
        <end position="159"/>
    </location>
</feature>
<name>A0A1Y1S7E5_9MICR</name>
<gene>
    <name evidence="2" type="ORF">ECANGB1_791</name>
</gene>
<evidence type="ECO:0000313" key="3">
    <source>
        <dbReference type="Proteomes" id="UP000192639"/>
    </source>
</evidence>
<keyword evidence="3" id="KW-1185">Reference proteome</keyword>
<sequence>MILTVLMVVEMCWCARTVYGHERMMRSWNNKRVVELNAMTLVYQSELNAALVHARNLACLSNLVSDFDWFVNESNARKRPLMRERQYLDYINVLKMLPELKEMCKTKSMLMNISIFNKNKKEVYKKIKVFMCQVEEFIIRSRTAIRFNQSEIALALGEK</sequence>